<feature type="domain" description="Peptidase M48" evidence="8">
    <location>
        <begin position="320"/>
        <end position="561"/>
    </location>
</feature>
<keyword evidence="7" id="KW-0472">Membrane</keyword>
<keyword evidence="7" id="KW-0812">Transmembrane</keyword>
<dbReference type="Pfam" id="PF01435">
    <property type="entry name" value="Peptidase_M48"/>
    <property type="match status" value="1"/>
</dbReference>
<dbReference type="EMBL" id="JASNQZ010000007">
    <property type="protein sequence ID" value="KAL0954561.1"/>
    <property type="molecule type" value="Genomic_DNA"/>
</dbReference>
<keyword evidence="5" id="KW-0862">Zinc</keyword>
<evidence type="ECO:0000256" key="6">
    <source>
        <dbReference type="ARBA" id="ARBA00023049"/>
    </source>
</evidence>
<dbReference type="InterPro" id="IPR051156">
    <property type="entry name" value="Mito/Outer_Membr_Metalloprot"/>
</dbReference>
<dbReference type="Proteomes" id="UP001556367">
    <property type="component" value="Unassembled WGS sequence"/>
</dbReference>
<keyword evidence="3" id="KW-0479">Metal-binding</keyword>
<proteinExistence type="predicted"/>
<evidence type="ECO:0000313" key="9">
    <source>
        <dbReference type="EMBL" id="KAL0954561.1"/>
    </source>
</evidence>
<name>A0ABR3JG67_9AGAR</name>
<evidence type="ECO:0000256" key="5">
    <source>
        <dbReference type="ARBA" id="ARBA00022833"/>
    </source>
</evidence>
<keyword evidence="4" id="KW-0378">Hydrolase</keyword>
<keyword evidence="10" id="KW-1185">Reference proteome</keyword>
<organism evidence="9 10">
    <name type="scientific">Hohenbuehelia grisea</name>
    <dbReference type="NCBI Taxonomy" id="104357"/>
    <lineage>
        <taxon>Eukaryota</taxon>
        <taxon>Fungi</taxon>
        <taxon>Dikarya</taxon>
        <taxon>Basidiomycota</taxon>
        <taxon>Agaricomycotina</taxon>
        <taxon>Agaricomycetes</taxon>
        <taxon>Agaricomycetidae</taxon>
        <taxon>Agaricales</taxon>
        <taxon>Pleurotineae</taxon>
        <taxon>Pleurotaceae</taxon>
        <taxon>Hohenbuehelia</taxon>
    </lineage>
</organism>
<dbReference type="InterPro" id="IPR001915">
    <property type="entry name" value="Peptidase_M48"/>
</dbReference>
<evidence type="ECO:0000256" key="4">
    <source>
        <dbReference type="ARBA" id="ARBA00022801"/>
    </source>
</evidence>
<feature type="transmembrane region" description="Helical" evidence="7">
    <location>
        <begin position="155"/>
        <end position="176"/>
    </location>
</feature>
<protein>
    <recommendedName>
        <fullName evidence="8">Peptidase M48 domain-containing protein</fullName>
    </recommendedName>
</protein>
<keyword evidence="7" id="KW-1133">Transmembrane helix</keyword>
<evidence type="ECO:0000256" key="2">
    <source>
        <dbReference type="ARBA" id="ARBA00022670"/>
    </source>
</evidence>
<evidence type="ECO:0000256" key="1">
    <source>
        <dbReference type="ARBA" id="ARBA00001947"/>
    </source>
</evidence>
<accession>A0ABR3JG67</accession>
<evidence type="ECO:0000313" key="10">
    <source>
        <dbReference type="Proteomes" id="UP001556367"/>
    </source>
</evidence>
<evidence type="ECO:0000259" key="8">
    <source>
        <dbReference type="Pfam" id="PF01435"/>
    </source>
</evidence>
<keyword evidence="6" id="KW-0482">Metalloprotease</keyword>
<reference evidence="10" key="1">
    <citation type="submission" date="2024-06" db="EMBL/GenBank/DDBJ databases">
        <title>Multi-omics analyses provide insights into the biosynthesis of the anticancer antibiotic pleurotin in Hohenbuehelia grisea.</title>
        <authorList>
            <person name="Weaver J.A."/>
            <person name="Alberti F."/>
        </authorList>
    </citation>
    <scope>NUCLEOTIDE SEQUENCE [LARGE SCALE GENOMIC DNA]</scope>
    <source>
        <strain evidence="10">T-177</strain>
    </source>
</reference>
<sequence>MRPLARIKLPTCAVNLTRRSTVVATHPHLPRLQSRQYGVAASVLRVEGFSQRQQLRFLQNQKPWAPAVGVFKREFHATPRNEGGPLIPLLASVLKAAGSLELVRTAGRIALTFVPFVFLHNMKSKMIIKKAHIHGIVVTQEKKDLILKRMKRRTILLHLLLTVPAVLFWGTIVASLERTPLTGRCVYIIYNLLQWLICPRLRLIILSPEEEDEIAAQLAGPGWYNAVMDILSVDGPPKLIPPSDWRYEWVRSTLRQLESTIPILQQETRLTAHWAGSQGLPLPPPADYPLQPRPRASEYLRRFSEGLCERMVPPSPHVVTGPPYSLLVVEKPEASNAFSYGFGPDGGGGVVVYSGFLDEVLACHPPPDGPALSSKPSSSWFSSLFGGSRSPTPHPIPTPEQTTDLAILLAHELSHLILSHHLETLSSGTIVVPGIASIVSDILRTILFPFTMFWGPFVNDAVAQLGKIGGGELSKVGEYCTSMHQEIEADIVSARLLAHAGYDARHAVHFWENRVNSECSSNSSNSDGSQEPRLSITDALPRRIMGASHPINEVRVDRLKGELVRWETERRAALARARAEPARSSVLLAAA</sequence>
<evidence type="ECO:0000256" key="7">
    <source>
        <dbReference type="SAM" id="Phobius"/>
    </source>
</evidence>
<gene>
    <name evidence="9" type="ORF">HGRIS_003521</name>
</gene>
<dbReference type="PANTHER" id="PTHR22726:SF18">
    <property type="entry name" value="PEPTIDASE M48 DOMAIN-CONTAINING PROTEIN"/>
    <property type="match status" value="1"/>
</dbReference>
<comment type="cofactor">
    <cofactor evidence="1">
        <name>Zn(2+)</name>
        <dbReference type="ChEBI" id="CHEBI:29105"/>
    </cofactor>
</comment>
<dbReference type="PANTHER" id="PTHR22726">
    <property type="entry name" value="METALLOENDOPEPTIDASE OMA1"/>
    <property type="match status" value="1"/>
</dbReference>
<comment type="caution">
    <text evidence="9">The sequence shown here is derived from an EMBL/GenBank/DDBJ whole genome shotgun (WGS) entry which is preliminary data.</text>
</comment>
<keyword evidence="2" id="KW-0645">Protease</keyword>
<evidence type="ECO:0000256" key="3">
    <source>
        <dbReference type="ARBA" id="ARBA00022723"/>
    </source>
</evidence>